<dbReference type="SUPFAM" id="SSF160113">
    <property type="entry name" value="YegP-like"/>
    <property type="match status" value="1"/>
</dbReference>
<dbReference type="OrthoDB" id="1439045at2"/>
<evidence type="ECO:0008006" key="3">
    <source>
        <dbReference type="Google" id="ProtNLM"/>
    </source>
</evidence>
<protein>
    <recommendedName>
        <fullName evidence="3">DUF1508 domain-containing protein</fullName>
    </recommendedName>
</protein>
<proteinExistence type="predicted"/>
<dbReference type="InterPro" id="IPR036913">
    <property type="entry name" value="YegP-like_sf"/>
</dbReference>
<dbReference type="Proteomes" id="UP000438760">
    <property type="component" value="Unassembled WGS sequence"/>
</dbReference>
<comment type="caution">
    <text evidence="1">The sequence shown here is derived from an EMBL/GenBank/DDBJ whole genome shotgun (WGS) entry which is preliminary data.</text>
</comment>
<reference evidence="1 2" key="1">
    <citation type="submission" date="2019-11" db="EMBL/GenBank/DDBJ databases">
        <title>Genome of Strain BIT-d1.</title>
        <authorList>
            <person name="Yang Y."/>
        </authorList>
    </citation>
    <scope>NUCLEOTIDE SEQUENCE [LARGE SCALE GENOMIC DNA]</scope>
    <source>
        <strain evidence="1 2">BIT-d1</strain>
    </source>
</reference>
<accession>A0A6I3LQC6</accession>
<dbReference type="Gene3D" id="2.30.29.80">
    <property type="match status" value="1"/>
</dbReference>
<evidence type="ECO:0000313" key="1">
    <source>
        <dbReference type="EMBL" id="MTG99530.1"/>
    </source>
</evidence>
<gene>
    <name evidence="1" type="ORF">GJV76_15645</name>
</gene>
<evidence type="ECO:0000313" key="2">
    <source>
        <dbReference type="Proteomes" id="UP000438760"/>
    </source>
</evidence>
<dbReference type="AlphaFoldDB" id="A0A6I3LQC6"/>
<organism evidence="1 2">
    <name type="scientific">Myroides albus</name>
    <dbReference type="NCBI Taxonomy" id="2562892"/>
    <lineage>
        <taxon>Bacteria</taxon>
        <taxon>Pseudomonadati</taxon>
        <taxon>Bacteroidota</taxon>
        <taxon>Flavobacteriia</taxon>
        <taxon>Flavobacteriales</taxon>
        <taxon>Flavobacteriaceae</taxon>
        <taxon>Myroides</taxon>
    </lineage>
</organism>
<keyword evidence="2" id="KW-1185">Reference proteome</keyword>
<name>A0A6I3LQC6_9FLAO</name>
<sequence length="123" mass="14338">MSAFVISIKENGKYKYTFEHRRGKTLMTSVEYPTIEAVQANIEFLRSNFSSLNFIKFKTPGGKHFFRLAIEKKIYANSRRFNTELRFEKAMEEIKLNFNNAEILDLSFDIFGNLSADDIFGTE</sequence>
<dbReference type="EMBL" id="WMJX01000130">
    <property type="protein sequence ID" value="MTG99530.1"/>
    <property type="molecule type" value="Genomic_DNA"/>
</dbReference>
<dbReference type="RefSeq" id="WP_155093505.1">
    <property type="nucleotide sequence ID" value="NZ_CP102754.1"/>
</dbReference>